<name>A0ABP5VKR4_9ACTN</name>
<keyword evidence="12" id="KW-1185">Reference proteome</keyword>
<gene>
    <name evidence="11" type="ORF">GCM10010255_45870</name>
</gene>
<dbReference type="Gene3D" id="1.50.10.20">
    <property type="match status" value="3"/>
</dbReference>
<feature type="domain" description="Prenyltransferase alpha-alpha toroid" evidence="10">
    <location>
        <begin position="198"/>
        <end position="319"/>
    </location>
</feature>
<dbReference type="PANTHER" id="PTHR11774">
    <property type="entry name" value="GERANYLGERANYL TRANSFERASE TYPE BETA SUBUNIT"/>
    <property type="match status" value="1"/>
</dbReference>
<keyword evidence="7" id="KW-0862">Zinc</keyword>
<evidence type="ECO:0000256" key="9">
    <source>
        <dbReference type="ARBA" id="ARBA00032766"/>
    </source>
</evidence>
<sequence>MTAIVTTAPRAPQGEGVSGGEPDLWCTYAAVRTLAWLDRTGTVADPDGTAAYLSGRRNADGGYAWSRGMLSDAWATFYCTQALRDMGRPVPGTEATARWLERTWSGEAYAMLPGQAPDVWATHFSARTAVELCGGPVPDRARLLDWLSRLQCAEGGLSWSPEDARRGKADVRACYYGVMAWRAATDNGSSGAPPWDVEALAAWLRDRQGEEGGFRFAPAAEVPCLWATYRAVGALAALGRAPRDPEGCHRWVMGLRGPSGAFVRWEGYDVEDVWASFCAVGTLKALGAPLAPVADAVTARIAELACPGGGYTYREPRDAADALTTAAAVLSADPTLPRPEGVRWLEGCQLPNEGGVMYMPGRGSEVRCTLWALAAGAFAGDRAARHRIADWLTGLQNGDGGFGYWEGRGSDMVSTAAAVETAALLAGPDEAGLDEAGLDGLGLDLTGVLSFVDSCRTTGGEAFAHGNVPGAEPGLRPALQAQRVRLLLGPGFAPPSAAREAVGALLDRHRVRGGGYAGEGNRIPDLLSTYEAVLAADRAGLALDTGHLSAFVDRVRGADGTAWSPLAPGSGGPLADCLGSLLARRLTAGPGALPALALS</sequence>
<evidence type="ECO:0000256" key="4">
    <source>
        <dbReference type="ARBA" id="ARBA00022679"/>
    </source>
</evidence>
<keyword evidence="6" id="KW-0677">Repeat</keyword>
<reference evidence="12" key="1">
    <citation type="journal article" date="2019" name="Int. J. Syst. Evol. Microbiol.">
        <title>The Global Catalogue of Microorganisms (GCM) 10K type strain sequencing project: providing services to taxonomists for standard genome sequencing and annotation.</title>
        <authorList>
            <consortium name="The Broad Institute Genomics Platform"/>
            <consortium name="The Broad Institute Genome Sequencing Center for Infectious Disease"/>
            <person name="Wu L."/>
            <person name="Ma J."/>
        </authorList>
    </citation>
    <scope>NUCLEOTIDE SEQUENCE [LARGE SCALE GENOMIC DNA]</scope>
    <source>
        <strain evidence="12">JCM 4358</strain>
    </source>
</reference>
<proteinExistence type="inferred from homology"/>
<evidence type="ECO:0000256" key="7">
    <source>
        <dbReference type="ARBA" id="ARBA00022833"/>
    </source>
</evidence>
<keyword evidence="3" id="KW-0637">Prenyltransferase</keyword>
<dbReference type="Pfam" id="PF00432">
    <property type="entry name" value="Prenyltrans"/>
    <property type="match status" value="3"/>
</dbReference>
<accession>A0ABP5VKR4</accession>
<evidence type="ECO:0000313" key="11">
    <source>
        <dbReference type="EMBL" id="GAA2405847.1"/>
    </source>
</evidence>
<evidence type="ECO:0000256" key="5">
    <source>
        <dbReference type="ARBA" id="ARBA00022723"/>
    </source>
</evidence>
<comment type="caution">
    <text evidence="11">The sequence shown here is derived from an EMBL/GenBank/DDBJ whole genome shotgun (WGS) entry which is preliminary data.</text>
</comment>
<dbReference type="InterPro" id="IPR001330">
    <property type="entry name" value="Prenyltrans"/>
</dbReference>
<feature type="domain" description="Prenyltransferase alpha-alpha toroid" evidence="10">
    <location>
        <begin position="18"/>
        <end position="100"/>
    </location>
</feature>
<comment type="similarity">
    <text evidence="2">Belongs to the protein prenyltransferase subunit beta family.</text>
</comment>
<evidence type="ECO:0000259" key="10">
    <source>
        <dbReference type="Pfam" id="PF00432"/>
    </source>
</evidence>
<dbReference type="SUPFAM" id="SSF48239">
    <property type="entry name" value="Terpenoid cyclases/Protein prenyltransferases"/>
    <property type="match status" value="3"/>
</dbReference>
<organism evidence="11 12">
    <name type="scientific">Streptomyces coeruleofuscus</name>
    <dbReference type="NCBI Taxonomy" id="66879"/>
    <lineage>
        <taxon>Bacteria</taxon>
        <taxon>Bacillati</taxon>
        <taxon>Actinomycetota</taxon>
        <taxon>Actinomycetes</taxon>
        <taxon>Kitasatosporales</taxon>
        <taxon>Streptomycetaceae</taxon>
        <taxon>Streptomyces</taxon>
    </lineage>
</organism>
<feature type="domain" description="Prenyltransferase alpha-alpha toroid" evidence="10">
    <location>
        <begin position="329"/>
        <end position="463"/>
    </location>
</feature>
<evidence type="ECO:0000256" key="1">
    <source>
        <dbReference type="ARBA" id="ARBA00001947"/>
    </source>
</evidence>
<dbReference type="CDD" id="cd00688">
    <property type="entry name" value="ISOPREN_C2_like"/>
    <property type="match status" value="2"/>
</dbReference>
<keyword evidence="5" id="KW-0479">Metal-binding</keyword>
<comment type="cofactor">
    <cofactor evidence="1">
        <name>Zn(2+)</name>
        <dbReference type="ChEBI" id="CHEBI:29105"/>
    </cofactor>
</comment>
<evidence type="ECO:0000256" key="6">
    <source>
        <dbReference type="ARBA" id="ARBA00022737"/>
    </source>
</evidence>
<evidence type="ECO:0000313" key="12">
    <source>
        <dbReference type="Proteomes" id="UP001499986"/>
    </source>
</evidence>
<evidence type="ECO:0000256" key="8">
    <source>
        <dbReference type="ARBA" id="ARBA00030816"/>
    </source>
</evidence>
<dbReference type="Proteomes" id="UP001499986">
    <property type="component" value="Unassembled WGS sequence"/>
</dbReference>
<dbReference type="PANTHER" id="PTHR11774:SF11">
    <property type="entry name" value="GERANYLGERANYL TRANSFERASE TYPE-2 SUBUNIT BETA"/>
    <property type="match status" value="1"/>
</dbReference>
<dbReference type="InterPro" id="IPR045089">
    <property type="entry name" value="PGGT1B-like"/>
</dbReference>
<dbReference type="RefSeq" id="WP_086855106.1">
    <property type="nucleotide sequence ID" value="NZ_BAAASE010000005.1"/>
</dbReference>
<protein>
    <recommendedName>
        <fullName evidence="8">Geranylgeranyl transferase type II subunit beta</fullName>
    </recommendedName>
    <alternativeName>
        <fullName evidence="9">Type II protein geranyl-geranyltransferase subunit beta</fullName>
    </alternativeName>
</protein>
<evidence type="ECO:0000256" key="2">
    <source>
        <dbReference type="ARBA" id="ARBA00010497"/>
    </source>
</evidence>
<keyword evidence="4" id="KW-0808">Transferase</keyword>
<dbReference type="InterPro" id="IPR008930">
    <property type="entry name" value="Terpenoid_cyclase/PrenylTrfase"/>
</dbReference>
<evidence type="ECO:0000256" key="3">
    <source>
        <dbReference type="ARBA" id="ARBA00022602"/>
    </source>
</evidence>
<dbReference type="EMBL" id="BAAASE010000005">
    <property type="protein sequence ID" value="GAA2405847.1"/>
    <property type="molecule type" value="Genomic_DNA"/>
</dbReference>